<dbReference type="PANTHER" id="PTHR43586:SF15">
    <property type="entry name" value="BLR3095 PROTEIN"/>
    <property type="match status" value="1"/>
</dbReference>
<comment type="cofactor">
    <cofactor evidence="1 4">
        <name>pyridoxal 5'-phosphate</name>
        <dbReference type="ChEBI" id="CHEBI:597326"/>
    </cofactor>
</comment>
<comment type="similarity">
    <text evidence="3">Belongs to the class-V pyridoxal-phosphate-dependent aminotransferase family.</text>
</comment>
<keyword evidence="2" id="KW-0663">Pyridoxal phosphate</keyword>
<gene>
    <name evidence="6" type="ORF">CALK_0868</name>
</gene>
<dbReference type="Pfam" id="PF00266">
    <property type="entry name" value="Aminotran_5"/>
    <property type="match status" value="1"/>
</dbReference>
<organism evidence="6 7">
    <name type="scientific">Chitinivibrio alkaliphilus ACht1</name>
    <dbReference type="NCBI Taxonomy" id="1313304"/>
    <lineage>
        <taxon>Bacteria</taxon>
        <taxon>Pseudomonadati</taxon>
        <taxon>Fibrobacterota</taxon>
        <taxon>Chitinivibrionia</taxon>
        <taxon>Chitinivibrionales</taxon>
        <taxon>Chitinivibrionaceae</taxon>
        <taxon>Chitinivibrio</taxon>
    </lineage>
</organism>
<sequence length="368" mass="40869">MINNNQRVPQGGNEIFLNHAAISPIAPAVAQEAQTSLAALSRGIPDIQEWVNTLKECREETGRLINAPPESIAFTQNTSHAISLIAEGLCLDSGDEIIVSPVEYPANYYPWKNLERRGIVLRHLPEKDPSPSFEAILEAITDKTRLIALSHVQYFAGHRCAVEKLRSVCSTHTIYLCADLIQSVGVLPVDVNSLGVDFAAFGSQKWLLAPPGIGTLYIKPALLTHITPVITGAFSVQTPLETLQKDLSFAETARRFESGTMNFTLFSAYRRALRIAQEKGIAHIYASAMERRAFLYHTLKRKGYTLLSPENPAQGSPIVTFSHGTKTKSLYNFLRKKGVVATFRHNTIRFAPHYYTPWQKLKSLAKLV</sequence>
<dbReference type="eggNOG" id="COG0520">
    <property type="taxonomic scope" value="Bacteria"/>
</dbReference>
<evidence type="ECO:0000259" key="5">
    <source>
        <dbReference type="Pfam" id="PF00266"/>
    </source>
</evidence>
<accession>U7D980</accession>
<dbReference type="RefSeq" id="WP_022636372.1">
    <property type="nucleotide sequence ID" value="NZ_ASJR01000006.1"/>
</dbReference>
<dbReference type="InterPro" id="IPR015424">
    <property type="entry name" value="PyrdxlP-dep_Trfase"/>
</dbReference>
<evidence type="ECO:0000313" key="7">
    <source>
        <dbReference type="Proteomes" id="UP000017148"/>
    </source>
</evidence>
<dbReference type="EMBL" id="ASJR01000006">
    <property type="protein sequence ID" value="ERP32141.1"/>
    <property type="molecule type" value="Genomic_DNA"/>
</dbReference>
<keyword evidence="7" id="KW-1185">Reference proteome</keyword>
<dbReference type="AlphaFoldDB" id="U7D980"/>
<proteinExistence type="inferred from homology"/>
<protein>
    <submittedName>
        <fullName evidence="6">Class V aminotransferase</fullName>
    </submittedName>
</protein>
<reference evidence="6 7" key="1">
    <citation type="journal article" date="2013" name="Environ. Microbiol.">
        <title>Genome analysis of Chitinivibrio alkaliphilus gen. nov., sp. nov., a novel extremely haloalkaliphilic anaerobic chitinolytic bacterium from the candidate phylum Termite Group 3.</title>
        <authorList>
            <person name="Sorokin D.Y."/>
            <person name="Gumerov V.M."/>
            <person name="Rakitin A.L."/>
            <person name="Beletsky A.V."/>
            <person name="Damste J.S."/>
            <person name="Muyzer G."/>
            <person name="Mardanov A.V."/>
            <person name="Ravin N.V."/>
        </authorList>
    </citation>
    <scope>NUCLEOTIDE SEQUENCE [LARGE SCALE GENOMIC DNA]</scope>
    <source>
        <strain evidence="6 7">ACht1</strain>
    </source>
</reference>
<dbReference type="PANTHER" id="PTHR43586">
    <property type="entry name" value="CYSTEINE DESULFURASE"/>
    <property type="match status" value="1"/>
</dbReference>
<keyword evidence="6" id="KW-0808">Transferase</keyword>
<dbReference type="Proteomes" id="UP000017148">
    <property type="component" value="Unassembled WGS sequence"/>
</dbReference>
<evidence type="ECO:0000256" key="3">
    <source>
        <dbReference type="RuleBase" id="RU004075"/>
    </source>
</evidence>
<comment type="caution">
    <text evidence="6">The sequence shown here is derived from an EMBL/GenBank/DDBJ whole genome shotgun (WGS) entry which is preliminary data.</text>
</comment>
<evidence type="ECO:0000256" key="2">
    <source>
        <dbReference type="ARBA" id="ARBA00022898"/>
    </source>
</evidence>
<dbReference type="Gene3D" id="3.90.1150.10">
    <property type="entry name" value="Aspartate Aminotransferase, domain 1"/>
    <property type="match status" value="1"/>
</dbReference>
<feature type="domain" description="Aminotransferase class V" evidence="5">
    <location>
        <begin position="15"/>
        <end position="340"/>
    </location>
</feature>
<dbReference type="InterPro" id="IPR020578">
    <property type="entry name" value="Aminotrans_V_PyrdxlP_BS"/>
</dbReference>
<dbReference type="InterPro" id="IPR015421">
    <property type="entry name" value="PyrdxlP-dep_Trfase_major"/>
</dbReference>
<dbReference type="GO" id="GO:0008483">
    <property type="term" value="F:transaminase activity"/>
    <property type="evidence" value="ECO:0007669"/>
    <property type="project" value="UniProtKB-KW"/>
</dbReference>
<dbReference type="Gene3D" id="3.40.640.10">
    <property type="entry name" value="Type I PLP-dependent aspartate aminotransferase-like (Major domain)"/>
    <property type="match status" value="1"/>
</dbReference>
<evidence type="ECO:0000256" key="1">
    <source>
        <dbReference type="ARBA" id="ARBA00001933"/>
    </source>
</evidence>
<dbReference type="SUPFAM" id="SSF53383">
    <property type="entry name" value="PLP-dependent transferases"/>
    <property type="match status" value="1"/>
</dbReference>
<evidence type="ECO:0000256" key="4">
    <source>
        <dbReference type="RuleBase" id="RU004504"/>
    </source>
</evidence>
<name>U7D980_9BACT</name>
<keyword evidence="6" id="KW-0032">Aminotransferase</keyword>
<dbReference type="PROSITE" id="PS00595">
    <property type="entry name" value="AA_TRANSFER_CLASS_5"/>
    <property type="match status" value="1"/>
</dbReference>
<dbReference type="STRING" id="1313304.CALK_0868"/>
<dbReference type="InterPro" id="IPR000192">
    <property type="entry name" value="Aminotrans_V_dom"/>
</dbReference>
<evidence type="ECO:0000313" key="6">
    <source>
        <dbReference type="EMBL" id="ERP32141.1"/>
    </source>
</evidence>
<dbReference type="InterPro" id="IPR015422">
    <property type="entry name" value="PyrdxlP-dep_Trfase_small"/>
</dbReference>
<dbReference type="OrthoDB" id="9804366at2"/>